<keyword evidence="6 19" id="KW-0645">Protease</keyword>
<evidence type="ECO:0000256" key="19">
    <source>
        <dbReference type="RuleBase" id="RU366077"/>
    </source>
</evidence>
<dbReference type="GO" id="GO:0007155">
    <property type="term" value="P:cell adhesion"/>
    <property type="evidence" value="ECO:0007669"/>
    <property type="project" value="UniProtKB-KW"/>
</dbReference>
<keyword evidence="14" id="KW-0865">Zymogen</keyword>
<keyword evidence="8" id="KW-0732">Signal</keyword>
<evidence type="ECO:0000256" key="17">
    <source>
        <dbReference type="PIRSR" id="PIRSR601577-1"/>
    </source>
</evidence>
<keyword evidence="9 19" id="KW-0378">Hydrolase</keyword>
<feature type="binding site" evidence="18">
    <location>
        <position position="251"/>
    </location>
    <ligand>
        <name>Zn(2+)</name>
        <dbReference type="ChEBI" id="CHEBI:29105"/>
        <note>catalytic</note>
    </ligand>
</feature>
<dbReference type="Gene3D" id="2.10.55.10">
    <property type="entry name" value="Leishmanolysin domain 3"/>
    <property type="match status" value="1"/>
</dbReference>
<comment type="similarity">
    <text evidence="4 19">Belongs to the peptidase M8 family.</text>
</comment>
<dbReference type="AlphaFoldDB" id="A0A836IL14"/>
<dbReference type="InterPro" id="IPR001577">
    <property type="entry name" value="Peptidase_M8"/>
</dbReference>
<keyword evidence="10 18" id="KW-0862">Zinc</keyword>
<evidence type="ECO:0000256" key="13">
    <source>
        <dbReference type="ARBA" id="ARBA00023136"/>
    </source>
</evidence>
<evidence type="ECO:0000256" key="8">
    <source>
        <dbReference type="ARBA" id="ARBA00022729"/>
    </source>
</evidence>
<dbReference type="PANTHER" id="PTHR10942">
    <property type="entry name" value="LEISHMANOLYSIN-LIKE PEPTIDASE"/>
    <property type="match status" value="1"/>
</dbReference>
<feature type="active site" evidence="17">
    <location>
        <position position="252"/>
    </location>
</feature>
<dbReference type="Pfam" id="PF01457">
    <property type="entry name" value="Peptidase_M8"/>
    <property type="match status" value="1"/>
</dbReference>
<organism evidence="20 21">
    <name type="scientific">Porcisia hertigi</name>
    <dbReference type="NCBI Taxonomy" id="2761500"/>
    <lineage>
        <taxon>Eukaryota</taxon>
        <taxon>Discoba</taxon>
        <taxon>Euglenozoa</taxon>
        <taxon>Kinetoplastea</taxon>
        <taxon>Metakinetoplastina</taxon>
        <taxon>Trypanosomatida</taxon>
        <taxon>Trypanosomatidae</taxon>
        <taxon>Leishmaniinae</taxon>
        <taxon>Porcisia</taxon>
    </lineage>
</organism>
<evidence type="ECO:0000256" key="10">
    <source>
        <dbReference type="ARBA" id="ARBA00022833"/>
    </source>
</evidence>
<dbReference type="EC" id="3.4.24.36" evidence="5 19"/>
<feature type="binding site" evidence="18">
    <location>
        <position position="323"/>
    </location>
    <ligand>
        <name>Zn(2+)</name>
        <dbReference type="ChEBI" id="CHEBI:29105"/>
        <note>catalytic</note>
    </ligand>
</feature>
<evidence type="ECO:0000256" key="4">
    <source>
        <dbReference type="ARBA" id="ARBA00005860"/>
    </source>
</evidence>
<comment type="cofactor">
    <cofactor evidence="18 19">
        <name>Zn(2+)</name>
        <dbReference type="ChEBI" id="CHEBI:29105"/>
    </cofactor>
    <text evidence="18 19">Binds 1 zinc ion per subunit.</text>
</comment>
<evidence type="ECO:0000256" key="9">
    <source>
        <dbReference type="ARBA" id="ARBA00022801"/>
    </source>
</evidence>
<comment type="caution">
    <text evidence="20">The sequence shown here is derived from an EMBL/GenBank/DDBJ whole genome shotgun (WGS) entry which is preliminary data.</text>
</comment>
<evidence type="ECO:0000256" key="18">
    <source>
        <dbReference type="PIRSR" id="PIRSR601577-2"/>
    </source>
</evidence>
<evidence type="ECO:0000256" key="7">
    <source>
        <dbReference type="ARBA" id="ARBA00022723"/>
    </source>
</evidence>
<protein>
    <recommendedName>
        <fullName evidence="5 19">Leishmanolysin</fullName>
        <ecNumber evidence="5 19">3.4.24.36</ecNumber>
    </recommendedName>
</protein>
<evidence type="ECO:0000256" key="1">
    <source>
        <dbReference type="ARBA" id="ARBA00001249"/>
    </source>
</evidence>
<evidence type="ECO:0000256" key="12">
    <source>
        <dbReference type="ARBA" id="ARBA00023049"/>
    </source>
</evidence>
<keyword evidence="11" id="KW-0130">Cell adhesion</keyword>
<proteinExistence type="inferred from homology"/>
<keyword evidence="7 18" id="KW-0479">Metal-binding</keyword>
<dbReference type="GeneID" id="94290004"/>
<dbReference type="GO" id="GO:0004222">
    <property type="term" value="F:metalloendopeptidase activity"/>
    <property type="evidence" value="ECO:0007669"/>
    <property type="project" value="UniProtKB-UniRule"/>
</dbReference>
<keyword evidence="21" id="KW-1185">Reference proteome</keyword>
<keyword evidence="13" id="KW-0472">Membrane</keyword>
<comment type="function">
    <text evidence="2">Has an integral role during the infection of macrophages in the mammalian host.</text>
</comment>
<evidence type="ECO:0000256" key="16">
    <source>
        <dbReference type="ARBA" id="ARBA00023180"/>
    </source>
</evidence>
<dbReference type="GO" id="GO:0006508">
    <property type="term" value="P:proteolysis"/>
    <property type="evidence" value="ECO:0007669"/>
    <property type="project" value="UniProtKB-KW"/>
</dbReference>
<dbReference type="Gene3D" id="3.10.170.20">
    <property type="match status" value="1"/>
</dbReference>
<evidence type="ECO:0000256" key="5">
    <source>
        <dbReference type="ARBA" id="ARBA00012397"/>
    </source>
</evidence>
<dbReference type="RefSeq" id="XP_067755133.1">
    <property type="nucleotide sequence ID" value="XM_067899927.1"/>
</dbReference>
<gene>
    <name evidence="20" type="ORF">JKF63_03931</name>
</gene>
<keyword evidence="12 18" id="KW-0482">Metalloprotease</keyword>
<evidence type="ECO:0000256" key="2">
    <source>
        <dbReference type="ARBA" id="ARBA00003364"/>
    </source>
</evidence>
<name>A0A836IL14_9TRYP</name>
<dbReference type="GO" id="GO:0016020">
    <property type="term" value="C:membrane"/>
    <property type="evidence" value="ECO:0007669"/>
    <property type="project" value="UniProtKB-SubCell"/>
</dbReference>
<evidence type="ECO:0000256" key="3">
    <source>
        <dbReference type="ARBA" id="ARBA00004370"/>
    </source>
</evidence>
<dbReference type="KEGG" id="phet:94290004"/>
<evidence type="ECO:0000256" key="14">
    <source>
        <dbReference type="ARBA" id="ARBA00023145"/>
    </source>
</evidence>
<comment type="catalytic activity">
    <reaction evidence="1 19">
        <text>Preference for hydrophobic residues at P1 and P1' and basic residues at P2' and P3'. A model nonapeptide is cleaved at -Ala-Tyr-|-Leu-Lys-Lys-.</text>
        <dbReference type="EC" id="3.4.24.36"/>
    </reaction>
</comment>
<comment type="subcellular location">
    <subcellularLocation>
        <location evidence="3">Membrane</location>
    </subcellularLocation>
</comment>
<evidence type="ECO:0000313" key="20">
    <source>
        <dbReference type="EMBL" id="KAG5497665.1"/>
    </source>
</evidence>
<dbReference type="Gene3D" id="3.90.132.10">
    <property type="entry name" value="Leishmanolysin , domain 2"/>
    <property type="match status" value="1"/>
</dbReference>
<accession>A0A836IL14</accession>
<dbReference type="Gene3D" id="2.30.34.10">
    <property type="entry name" value="Leishmanolysin domain 4"/>
    <property type="match status" value="1"/>
</dbReference>
<keyword evidence="16" id="KW-0325">Glycoprotein</keyword>
<reference evidence="20 21" key="1">
    <citation type="submission" date="2021-02" db="EMBL/GenBank/DDBJ databases">
        <title>Porcisia hertigi Genome sequencing and assembly.</title>
        <authorList>
            <person name="Almutairi H."/>
            <person name="Gatherer D."/>
        </authorList>
    </citation>
    <scope>NUCLEOTIDE SEQUENCE [LARGE SCALE GENOMIC DNA]</scope>
    <source>
        <strain evidence="20 21">C119</strain>
    </source>
</reference>
<dbReference type="FunFam" id="3.10.170.20:FF:000005">
    <property type="entry name" value="MSP-A1 surface protease homolog"/>
    <property type="match status" value="1"/>
</dbReference>
<dbReference type="Proteomes" id="UP000674318">
    <property type="component" value="Unassembled WGS sequence"/>
</dbReference>
<dbReference type="EMBL" id="JAFJZO010000031">
    <property type="protein sequence ID" value="KAG5497665.1"/>
    <property type="molecule type" value="Genomic_DNA"/>
</dbReference>
<feature type="binding site" evidence="18">
    <location>
        <position position="255"/>
    </location>
    <ligand>
        <name>Zn(2+)</name>
        <dbReference type="ChEBI" id="CHEBI:29105"/>
        <note>catalytic</note>
    </ligand>
</feature>
<evidence type="ECO:0000256" key="15">
    <source>
        <dbReference type="ARBA" id="ARBA00023157"/>
    </source>
</evidence>
<evidence type="ECO:0000256" key="11">
    <source>
        <dbReference type="ARBA" id="ARBA00022889"/>
    </source>
</evidence>
<dbReference type="OrthoDB" id="527990at2759"/>
<dbReference type="SUPFAM" id="SSF55486">
    <property type="entry name" value="Metalloproteases ('zincins'), catalytic domain"/>
    <property type="match status" value="1"/>
</dbReference>
<sequence length="601" mass="64585">MNIDSDAAGKPPPLCGHAQIISKLGEPPLTYVTLRTQVNSNLKRSDAPAAVKPRATVTASVDSTDREWAPIRIAVFTPDLEDASKYCTAIGQSRPDFRGSLRLCTEADILTEEKKNTLINVLPQAVNMHAQRLKVRPLAAHASIVVNSLPGKYCGSFTVPTAHQTTGVSNADFVVYVAAGPTSKSALSLAWACPCQYHPDTATLTRRPAVGVIYFNPRSLPSSMGETQEEIDLYGGNPFSTTDSLRRVAAHELLHALGFTSSVFEERGMLATVPYLRGKINVPVINSSAVRAAAKKKYGIADTETFYGVELEEEGTPEMALSHWKRRTARDELMAPVLGLARYSSLSLAAMEDTGFYKVNLDKAEPVDLGASAGGKLFTEPCLTEGTTNHPTVFCDSHNDSVGSCTADGLSIGWCALLVYPSALPPYAQYFPGQPSLGGSLPYTDYCPLILPYHNTHCGSGSLSAMPGSLTGSDARCFKAYNLLVKSSFKGPDAICARVRCNKVSRTYDVLVSGANSWFSCGAGGTGMTIEPAVLSPEIFVNGGTIGCQPYDVVCYANPDAFPEVEREIREDSPDTAIDSIYKKIFRVFVSACVFLSAWIP</sequence>
<dbReference type="GO" id="GO:0046872">
    <property type="term" value="F:metal ion binding"/>
    <property type="evidence" value="ECO:0007669"/>
    <property type="project" value="UniProtKB-KW"/>
</dbReference>
<evidence type="ECO:0000256" key="6">
    <source>
        <dbReference type="ARBA" id="ARBA00022670"/>
    </source>
</evidence>
<dbReference type="PANTHER" id="PTHR10942:SF0">
    <property type="entry name" value="LEISHMANOLYSIN-LIKE PEPTIDASE"/>
    <property type="match status" value="1"/>
</dbReference>
<evidence type="ECO:0000313" key="21">
    <source>
        <dbReference type="Proteomes" id="UP000674318"/>
    </source>
</evidence>
<keyword evidence="15" id="KW-1015">Disulfide bond</keyword>
<dbReference type="GO" id="GO:0005737">
    <property type="term" value="C:cytoplasm"/>
    <property type="evidence" value="ECO:0007669"/>
    <property type="project" value="TreeGrafter"/>
</dbReference>